<keyword evidence="2" id="KW-0805">Transcription regulation</keyword>
<dbReference type="PANTHER" id="PTHR43214:SF24">
    <property type="entry name" value="TRANSCRIPTIONAL REGULATORY PROTEIN NARL-RELATED"/>
    <property type="match status" value="1"/>
</dbReference>
<dbReference type="SUPFAM" id="SSF52172">
    <property type="entry name" value="CheY-like"/>
    <property type="match status" value="1"/>
</dbReference>
<evidence type="ECO:0000313" key="8">
    <source>
        <dbReference type="EMBL" id="GEK81989.1"/>
    </source>
</evidence>
<protein>
    <submittedName>
        <fullName evidence="9">DNA-binding NarL/FixJ family response regulator</fullName>
    </submittedName>
    <submittedName>
        <fullName evidence="8">DNA-binding response regulator</fullName>
    </submittedName>
</protein>
<dbReference type="PROSITE" id="PS50110">
    <property type="entry name" value="RESPONSE_REGULATORY"/>
    <property type="match status" value="1"/>
</dbReference>
<keyword evidence="10" id="KW-1185">Reference proteome</keyword>
<evidence type="ECO:0000256" key="2">
    <source>
        <dbReference type="ARBA" id="ARBA00023015"/>
    </source>
</evidence>
<dbReference type="GO" id="GO:0006355">
    <property type="term" value="P:regulation of DNA-templated transcription"/>
    <property type="evidence" value="ECO:0007669"/>
    <property type="project" value="InterPro"/>
</dbReference>
<dbReference type="CDD" id="cd17535">
    <property type="entry name" value="REC_NarL-like"/>
    <property type="match status" value="1"/>
</dbReference>
<dbReference type="PANTHER" id="PTHR43214">
    <property type="entry name" value="TWO-COMPONENT RESPONSE REGULATOR"/>
    <property type="match status" value="1"/>
</dbReference>
<proteinExistence type="predicted"/>
<keyword evidence="3 9" id="KW-0238">DNA-binding</keyword>
<reference evidence="8 10" key="1">
    <citation type="submission" date="2019-07" db="EMBL/GenBank/DDBJ databases">
        <title>Whole genome shotgun sequence of Frigoribacterium faeni NBRC 103066.</title>
        <authorList>
            <person name="Hosoyama A."/>
            <person name="Uohara A."/>
            <person name="Ohji S."/>
            <person name="Ichikawa N."/>
        </authorList>
    </citation>
    <scope>NUCLEOTIDE SEQUENCE [LARGE SCALE GENOMIC DNA]</scope>
    <source>
        <strain evidence="8 10">NBRC 103066</strain>
    </source>
</reference>
<evidence type="ECO:0000313" key="11">
    <source>
        <dbReference type="Proteomes" id="UP000522688"/>
    </source>
</evidence>
<evidence type="ECO:0000259" key="6">
    <source>
        <dbReference type="PROSITE" id="PS50043"/>
    </source>
</evidence>
<dbReference type="AlphaFoldDB" id="A0A7W3JHI0"/>
<dbReference type="Proteomes" id="UP000522688">
    <property type="component" value="Unassembled WGS sequence"/>
</dbReference>
<dbReference type="GO" id="GO:0003677">
    <property type="term" value="F:DNA binding"/>
    <property type="evidence" value="ECO:0007669"/>
    <property type="project" value="UniProtKB-KW"/>
</dbReference>
<reference evidence="9 11" key="2">
    <citation type="submission" date="2020-07" db="EMBL/GenBank/DDBJ databases">
        <title>Sequencing the genomes of 1000 actinobacteria strains.</title>
        <authorList>
            <person name="Klenk H.-P."/>
        </authorList>
    </citation>
    <scope>NUCLEOTIDE SEQUENCE [LARGE SCALE GENOMIC DNA]</scope>
    <source>
        <strain evidence="9 11">DSM 10309</strain>
    </source>
</reference>
<feature type="domain" description="HTH luxR-type" evidence="6">
    <location>
        <begin position="111"/>
        <end position="176"/>
    </location>
</feature>
<dbReference type="Gene3D" id="3.40.50.2300">
    <property type="match status" value="1"/>
</dbReference>
<evidence type="ECO:0000313" key="9">
    <source>
        <dbReference type="EMBL" id="MBA8812949.1"/>
    </source>
</evidence>
<feature type="domain" description="Response regulatory" evidence="7">
    <location>
        <begin position="1"/>
        <end position="82"/>
    </location>
</feature>
<comment type="caution">
    <text evidence="9">The sequence shown here is derived from an EMBL/GenBank/DDBJ whole genome shotgun (WGS) entry which is preliminary data.</text>
</comment>
<accession>A0A7W3JHI0</accession>
<dbReference type="Proteomes" id="UP000321154">
    <property type="component" value="Unassembled WGS sequence"/>
</dbReference>
<dbReference type="InterPro" id="IPR016032">
    <property type="entry name" value="Sig_transdc_resp-reg_C-effctor"/>
</dbReference>
<dbReference type="SMART" id="SM00448">
    <property type="entry name" value="REC"/>
    <property type="match status" value="1"/>
</dbReference>
<evidence type="ECO:0000259" key="7">
    <source>
        <dbReference type="PROSITE" id="PS50110"/>
    </source>
</evidence>
<organism evidence="9 11">
    <name type="scientific">Frigoribacterium faeni</name>
    <dbReference type="NCBI Taxonomy" id="145483"/>
    <lineage>
        <taxon>Bacteria</taxon>
        <taxon>Bacillati</taxon>
        <taxon>Actinomycetota</taxon>
        <taxon>Actinomycetes</taxon>
        <taxon>Micrococcales</taxon>
        <taxon>Microbacteriaceae</taxon>
        <taxon>Frigoribacterium</taxon>
    </lineage>
</organism>
<dbReference type="InterPro" id="IPR001789">
    <property type="entry name" value="Sig_transdc_resp-reg_receiver"/>
</dbReference>
<evidence type="ECO:0000256" key="5">
    <source>
        <dbReference type="PROSITE-ProRule" id="PRU00169"/>
    </source>
</evidence>
<dbReference type="InterPro" id="IPR000792">
    <property type="entry name" value="Tscrpt_reg_LuxR_C"/>
</dbReference>
<feature type="modified residue" description="4-aspartylphosphate" evidence="5">
    <location>
        <position position="15"/>
    </location>
</feature>
<dbReference type="SMART" id="SM00421">
    <property type="entry name" value="HTH_LUXR"/>
    <property type="match status" value="1"/>
</dbReference>
<dbReference type="EMBL" id="BJUV01000002">
    <property type="protein sequence ID" value="GEK81989.1"/>
    <property type="molecule type" value="Genomic_DNA"/>
</dbReference>
<dbReference type="PRINTS" id="PR00038">
    <property type="entry name" value="HTHLUXR"/>
</dbReference>
<sequence length="189" mass="19927">MSLAEALAPDVIVMDVEMPGVDGIEATSRILQAPQPSAPAVLVLTTFGRRDYLFRSLQAGASGFLLKSASPDELLEAITVVDRGDALVCPQLTRTVVARALAETPEPAIVPSTRLELLTEREREVLDGMAQGASNAEIATRLFLGEATVKTHVSSVLSKLQLRDRTAAVVFSYENGVVVPGASAQVATG</sequence>
<dbReference type="InterPro" id="IPR039420">
    <property type="entry name" value="WalR-like"/>
</dbReference>
<name>A0A7W3JHI0_9MICO</name>
<evidence type="ECO:0000313" key="10">
    <source>
        <dbReference type="Proteomes" id="UP000321154"/>
    </source>
</evidence>
<evidence type="ECO:0000256" key="3">
    <source>
        <dbReference type="ARBA" id="ARBA00023125"/>
    </source>
</evidence>
<evidence type="ECO:0000256" key="4">
    <source>
        <dbReference type="ARBA" id="ARBA00023163"/>
    </source>
</evidence>
<gene>
    <name evidence="9" type="ORF">FB463_001173</name>
    <name evidence="8" type="ORF">FFA01_02980</name>
</gene>
<dbReference type="PROSITE" id="PS50043">
    <property type="entry name" value="HTH_LUXR_2"/>
    <property type="match status" value="1"/>
</dbReference>
<dbReference type="EMBL" id="JACGWW010000001">
    <property type="protein sequence ID" value="MBA8812949.1"/>
    <property type="molecule type" value="Genomic_DNA"/>
</dbReference>
<dbReference type="SUPFAM" id="SSF46894">
    <property type="entry name" value="C-terminal effector domain of the bipartite response regulators"/>
    <property type="match status" value="1"/>
</dbReference>
<keyword evidence="1 5" id="KW-0597">Phosphoprotein</keyword>
<dbReference type="CDD" id="cd06170">
    <property type="entry name" value="LuxR_C_like"/>
    <property type="match status" value="1"/>
</dbReference>
<dbReference type="GO" id="GO:0000160">
    <property type="term" value="P:phosphorelay signal transduction system"/>
    <property type="evidence" value="ECO:0007669"/>
    <property type="project" value="InterPro"/>
</dbReference>
<evidence type="ECO:0000256" key="1">
    <source>
        <dbReference type="ARBA" id="ARBA00022553"/>
    </source>
</evidence>
<dbReference type="PROSITE" id="PS00622">
    <property type="entry name" value="HTH_LUXR_1"/>
    <property type="match status" value="1"/>
</dbReference>
<dbReference type="Pfam" id="PF00196">
    <property type="entry name" value="GerE"/>
    <property type="match status" value="1"/>
</dbReference>
<dbReference type="InterPro" id="IPR058245">
    <property type="entry name" value="NreC/VraR/RcsB-like_REC"/>
</dbReference>
<dbReference type="Pfam" id="PF00072">
    <property type="entry name" value="Response_reg"/>
    <property type="match status" value="1"/>
</dbReference>
<dbReference type="InterPro" id="IPR011006">
    <property type="entry name" value="CheY-like_superfamily"/>
</dbReference>
<keyword evidence="4" id="KW-0804">Transcription</keyword>